<proteinExistence type="predicted"/>
<gene>
    <name evidence="1" type="ORF">BD94_4032</name>
</gene>
<reference evidence="1" key="1">
    <citation type="journal article" date="2013" name="Lancet">
        <title>First case of E anophelis outbreak in an intensive-care unit.</title>
        <authorList>
            <person name="Teo J."/>
            <person name="Tan S.Y."/>
            <person name="Tay M."/>
            <person name="Ding Y."/>
            <person name="Kjelleberg S."/>
            <person name="Givskov M."/>
            <person name="Lin R.T."/>
            <person name="Yang L."/>
        </authorList>
    </citation>
    <scope>NUCLEOTIDE SEQUENCE [LARGE SCALE GENOMIC DNA]</scope>
    <source>
        <strain evidence="1">NUHP1</strain>
    </source>
</reference>
<dbReference type="Proteomes" id="UP000028933">
    <property type="component" value="Chromosome"/>
</dbReference>
<name>A0A077EJX8_9FLAO</name>
<protein>
    <submittedName>
        <fullName evidence="1">Uncharacterized protein</fullName>
    </submittedName>
</protein>
<dbReference type="eggNOG" id="ENOG5032SR5">
    <property type="taxonomic scope" value="Bacteria"/>
</dbReference>
<dbReference type="EMBL" id="CP007547">
    <property type="protein sequence ID" value="AIL47807.1"/>
    <property type="molecule type" value="Genomic_DNA"/>
</dbReference>
<accession>A0A077EJX8</accession>
<dbReference type="KEGG" id="eao:BD94_4032"/>
<dbReference type="HOGENOM" id="CLU_1254319_0_0_10"/>
<evidence type="ECO:0000313" key="1">
    <source>
        <dbReference type="EMBL" id="AIL47807.1"/>
    </source>
</evidence>
<reference evidence="1" key="2">
    <citation type="journal article" date="2015" name="Genome Biol. Evol.">
        <title>Complete Genome Sequence and Transcriptomic Analysis of the Novel Pathogen Elizabethkingia anophelis in Response to Oxidative Stress.</title>
        <authorList>
            <person name="Li Y."/>
            <person name="Liu Y."/>
            <person name="Chew S.C."/>
            <person name="Tay M."/>
            <person name="Salido M.M."/>
            <person name="Teo J."/>
            <person name="Lauro F.M."/>
            <person name="Givskov M."/>
            <person name="Yang L."/>
        </authorList>
    </citation>
    <scope>NUCLEOTIDE SEQUENCE</scope>
    <source>
        <strain evidence="1">NUHP1</strain>
    </source>
</reference>
<organism evidence="1 2">
    <name type="scientific">Elizabethkingia anophelis NUHP1</name>
    <dbReference type="NCBI Taxonomy" id="1338011"/>
    <lineage>
        <taxon>Bacteria</taxon>
        <taxon>Pseudomonadati</taxon>
        <taxon>Bacteroidota</taxon>
        <taxon>Flavobacteriia</taxon>
        <taxon>Flavobacteriales</taxon>
        <taxon>Weeksellaceae</taxon>
        <taxon>Elizabethkingia</taxon>
    </lineage>
</organism>
<evidence type="ECO:0000313" key="2">
    <source>
        <dbReference type="Proteomes" id="UP000028933"/>
    </source>
</evidence>
<sequence>MKINNPQYIKTYIDRNFEFILTQIYKCYKMMLEDYDTVENNENKLKNRLYRDYLNNQRVRNLLGLNNFIFKTETALIDGNYNERGYSDIEVIDLKKSFYSTEASYIIECKRLDSKNPNNKKSLYRLYIEEGINRFIKEKYPSYFGVNGMLGFIVEKTNIESQFSSLINLENYLFIENYNSSYKTEHETVTNKNVILYHLMFDFSNKISLTLKDQKKKRLN</sequence>
<dbReference type="STRING" id="1338011.BD94_4032"/>
<dbReference type="AlphaFoldDB" id="A0A077EJX8"/>